<dbReference type="EMBL" id="NHYE01001428">
    <property type="protein sequence ID" value="PPQ95387.1"/>
    <property type="molecule type" value="Genomic_DNA"/>
</dbReference>
<name>A0A409XX89_9AGAR</name>
<organism evidence="1 2">
    <name type="scientific">Gymnopilus dilepis</name>
    <dbReference type="NCBI Taxonomy" id="231916"/>
    <lineage>
        <taxon>Eukaryota</taxon>
        <taxon>Fungi</taxon>
        <taxon>Dikarya</taxon>
        <taxon>Basidiomycota</taxon>
        <taxon>Agaricomycotina</taxon>
        <taxon>Agaricomycetes</taxon>
        <taxon>Agaricomycetidae</taxon>
        <taxon>Agaricales</taxon>
        <taxon>Agaricineae</taxon>
        <taxon>Hymenogastraceae</taxon>
        <taxon>Gymnopilus</taxon>
    </lineage>
</organism>
<dbReference type="InParanoid" id="A0A409XX89"/>
<protein>
    <submittedName>
        <fullName evidence="1">Uncharacterized protein</fullName>
    </submittedName>
</protein>
<evidence type="ECO:0000313" key="1">
    <source>
        <dbReference type="EMBL" id="PPQ95387.1"/>
    </source>
</evidence>
<comment type="caution">
    <text evidence="1">The sequence shown here is derived from an EMBL/GenBank/DDBJ whole genome shotgun (WGS) entry which is preliminary data.</text>
</comment>
<keyword evidence="2" id="KW-1185">Reference proteome</keyword>
<gene>
    <name evidence="1" type="ORF">CVT26_008232</name>
</gene>
<sequence length="100" mass="11289">ATRFDRVTSGLWAPRATAAPCCCGSPSTTYFQDLLNCFTPYLHMQTVWSELSSYLATSLYKDLNSRGASGNREMSPAANVFEECFRKEAIYRLRMHATFT</sequence>
<reference evidence="1 2" key="1">
    <citation type="journal article" date="2018" name="Evol. Lett.">
        <title>Horizontal gene cluster transfer increased hallucinogenic mushroom diversity.</title>
        <authorList>
            <person name="Reynolds H.T."/>
            <person name="Vijayakumar V."/>
            <person name="Gluck-Thaler E."/>
            <person name="Korotkin H.B."/>
            <person name="Matheny P.B."/>
            <person name="Slot J.C."/>
        </authorList>
    </citation>
    <scope>NUCLEOTIDE SEQUENCE [LARGE SCALE GENOMIC DNA]</scope>
    <source>
        <strain evidence="1 2">SRW20</strain>
    </source>
</reference>
<dbReference type="AlphaFoldDB" id="A0A409XX89"/>
<dbReference type="Proteomes" id="UP000284706">
    <property type="component" value="Unassembled WGS sequence"/>
</dbReference>
<accession>A0A409XX89</accession>
<proteinExistence type="predicted"/>
<evidence type="ECO:0000313" key="2">
    <source>
        <dbReference type="Proteomes" id="UP000284706"/>
    </source>
</evidence>
<feature type="non-terminal residue" evidence="1">
    <location>
        <position position="1"/>
    </location>
</feature>